<keyword evidence="2" id="KW-0521">NADP</keyword>
<evidence type="ECO:0000313" key="6">
    <source>
        <dbReference type="EMBL" id="TDZ18616.1"/>
    </source>
</evidence>
<dbReference type="GO" id="GO:0008677">
    <property type="term" value="F:2-dehydropantoate 2-reductase activity"/>
    <property type="evidence" value="ECO:0007669"/>
    <property type="project" value="TreeGrafter"/>
</dbReference>
<dbReference type="GO" id="GO:0050661">
    <property type="term" value="F:NADP binding"/>
    <property type="evidence" value="ECO:0007669"/>
    <property type="project" value="TreeGrafter"/>
</dbReference>
<evidence type="ECO:0000313" key="7">
    <source>
        <dbReference type="Proteomes" id="UP000014480"/>
    </source>
</evidence>
<dbReference type="PANTHER" id="PTHR43765:SF2">
    <property type="entry name" value="2-DEHYDROPANTOATE 2-REDUCTASE"/>
    <property type="match status" value="1"/>
</dbReference>
<dbReference type="Gene3D" id="1.10.1040.10">
    <property type="entry name" value="N-(1-d-carboxylethyl)-l-norvaline Dehydrogenase, domain 2"/>
    <property type="match status" value="1"/>
</dbReference>
<dbReference type="Proteomes" id="UP000014480">
    <property type="component" value="Unassembled WGS sequence"/>
</dbReference>
<evidence type="ECO:0000259" key="5">
    <source>
        <dbReference type="Pfam" id="PF08546"/>
    </source>
</evidence>
<dbReference type="Gene3D" id="3.40.50.720">
    <property type="entry name" value="NAD(P)-binding Rossmann-like Domain"/>
    <property type="match status" value="1"/>
</dbReference>
<evidence type="ECO:0000256" key="3">
    <source>
        <dbReference type="ARBA" id="ARBA00023002"/>
    </source>
</evidence>
<dbReference type="InterPro" id="IPR013328">
    <property type="entry name" value="6PGD_dom2"/>
</dbReference>
<organism evidence="6 7">
    <name type="scientific">Colletotrichum orbiculare (strain 104-T / ATCC 96160 / CBS 514.97 / LARS 414 / MAFF 240422)</name>
    <name type="common">Cucumber anthracnose fungus</name>
    <name type="synonym">Colletotrichum lagenarium</name>
    <dbReference type="NCBI Taxonomy" id="1213857"/>
    <lineage>
        <taxon>Eukaryota</taxon>
        <taxon>Fungi</taxon>
        <taxon>Dikarya</taxon>
        <taxon>Ascomycota</taxon>
        <taxon>Pezizomycotina</taxon>
        <taxon>Sordariomycetes</taxon>
        <taxon>Hypocreomycetidae</taxon>
        <taxon>Glomerellales</taxon>
        <taxon>Glomerellaceae</taxon>
        <taxon>Colletotrichum</taxon>
        <taxon>Colletotrichum orbiculare species complex</taxon>
    </lineage>
</organism>
<dbReference type="EMBL" id="AMCV02000023">
    <property type="protein sequence ID" value="TDZ18616.1"/>
    <property type="molecule type" value="Genomic_DNA"/>
</dbReference>
<comment type="caution">
    <text evidence="6">The sequence shown here is derived from an EMBL/GenBank/DDBJ whole genome shotgun (WGS) entry which is preliminary data.</text>
</comment>
<feature type="domain" description="Ketopantoate reductase C-terminal" evidence="5">
    <location>
        <begin position="283"/>
        <end position="434"/>
    </location>
</feature>
<keyword evidence="3" id="KW-0560">Oxidoreductase</keyword>
<dbReference type="OrthoDB" id="73846at2759"/>
<proteinExistence type="inferred from homology"/>
<dbReference type="Pfam" id="PF08546">
    <property type="entry name" value="ApbA_C"/>
    <property type="match status" value="1"/>
</dbReference>
<sequence>MASRLAPQFSPLRSLHSASKVPRWLQDVCSANQRAPKLYPWLPSDVDSSVPPLNFVNPSTINPTSSDPARRIYILGVGNLGILLATSIASLPDAPPITLVFHRKELLRSWSRKPGIEISRGGIAQRQAGFDVELWSEELPPSGEQREIAGGRSIRNLIVTTKASQALPEVDRVRRYLDGSSTIAFVQNGMCKMWPPHGDMYVKSRYTHSQTSSHPNWLACVTTHGVTSTGRFKSTHASQADIKVGPVLSSTTAPNNASFLSEILTNAPHLNGAAVTRGELWVLQLEKIVVNSIINPLTAVLRCKNGDIFFKSTERMSQVIDMLLQEASRVLQALIQDSSAESIIQSSAESEGLSKTIHLSRRALLDRFSQSSLRHMLYDVGYKVRDNTSSMLQDVQSGKQTEIDDFNGWLVDIAGYLGGELDVSTHEILIDLVKRGISLDMGSLGKHLCP</sequence>
<dbReference type="AlphaFoldDB" id="A0A484FLG3"/>
<dbReference type="InterPro" id="IPR013332">
    <property type="entry name" value="KPR_N"/>
</dbReference>
<dbReference type="InterPro" id="IPR008927">
    <property type="entry name" value="6-PGluconate_DH-like_C_sf"/>
</dbReference>
<reference evidence="7" key="2">
    <citation type="journal article" date="2019" name="Mol. Plant Microbe Interact.">
        <title>Genome sequence resources for four phytopathogenic fungi from the Colletotrichum orbiculare species complex.</title>
        <authorList>
            <person name="Gan P."/>
            <person name="Tsushima A."/>
            <person name="Narusaka M."/>
            <person name="Narusaka Y."/>
            <person name="Takano Y."/>
            <person name="Kubo Y."/>
            <person name="Shirasu K."/>
        </authorList>
    </citation>
    <scope>GENOME REANNOTATION</scope>
    <source>
        <strain evidence="7">104-T / ATCC 96160 / CBS 514.97 / LARS 414 / MAFF 240422</strain>
    </source>
</reference>
<name>A0A484FLG3_COLOR</name>
<protein>
    <submittedName>
        <fullName evidence="6">Ketoisovalerate reductase BEA2</fullName>
    </submittedName>
</protein>
<keyword evidence="7" id="KW-1185">Reference proteome</keyword>
<feature type="domain" description="Ketopantoate reductase N-terminal" evidence="4">
    <location>
        <begin position="72"/>
        <end position="247"/>
    </location>
</feature>
<comment type="similarity">
    <text evidence="1">Belongs to the ketopantoate reductase family.</text>
</comment>
<dbReference type="GO" id="GO:0005739">
    <property type="term" value="C:mitochondrion"/>
    <property type="evidence" value="ECO:0007669"/>
    <property type="project" value="TreeGrafter"/>
</dbReference>
<dbReference type="STRING" id="1213857.A0A484FLG3"/>
<dbReference type="InterPro" id="IPR050838">
    <property type="entry name" value="Ketopantoate_reductase"/>
</dbReference>
<dbReference type="Pfam" id="PF02558">
    <property type="entry name" value="ApbA"/>
    <property type="match status" value="1"/>
</dbReference>
<gene>
    <name evidence="6" type="primary">BEA2</name>
    <name evidence="6" type="ORF">Cob_v008447</name>
</gene>
<evidence type="ECO:0000259" key="4">
    <source>
        <dbReference type="Pfam" id="PF02558"/>
    </source>
</evidence>
<dbReference type="InterPro" id="IPR013752">
    <property type="entry name" value="KPA_reductase"/>
</dbReference>
<evidence type="ECO:0000256" key="2">
    <source>
        <dbReference type="ARBA" id="ARBA00022857"/>
    </source>
</evidence>
<dbReference type="SUPFAM" id="SSF48179">
    <property type="entry name" value="6-phosphogluconate dehydrogenase C-terminal domain-like"/>
    <property type="match status" value="1"/>
</dbReference>
<evidence type="ECO:0000256" key="1">
    <source>
        <dbReference type="ARBA" id="ARBA00007870"/>
    </source>
</evidence>
<dbReference type="PANTHER" id="PTHR43765">
    <property type="entry name" value="2-DEHYDROPANTOATE 2-REDUCTASE-RELATED"/>
    <property type="match status" value="1"/>
</dbReference>
<accession>A0A484FLG3</accession>
<reference evidence="7" key="1">
    <citation type="journal article" date="2013" name="New Phytol.">
        <title>Comparative genomic and transcriptomic analyses reveal the hemibiotrophic stage shift of Colletotrichum fungi.</title>
        <authorList>
            <person name="Gan P."/>
            <person name="Ikeda K."/>
            <person name="Irieda H."/>
            <person name="Narusaka M."/>
            <person name="O'Connell R.J."/>
            <person name="Narusaka Y."/>
            <person name="Takano Y."/>
            <person name="Kubo Y."/>
            <person name="Shirasu K."/>
        </authorList>
    </citation>
    <scope>NUCLEOTIDE SEQUENCE [LARGE SCALE GENOMIC DNA]</scope>
    <source>
        <strain evidence="7">104-T / ATCC 96160 / CBS 514.97 / LARS 414 / MAFF 240422</strain>
    </source>
</reference>